<dbReference type="SUPFAM" id="SSF53335">
    <property type="entry name" value="S-adenosyl-L-methionine-dependent methyltransferases"/>
    <property type="match status" value="1"/>
</dbReference>
<dbReference type="GO" id="GO:0008033">
    <property type="term" value="P:tRNA processing"/>
    <property type="evidence" value="ECO:0007669"/>
    <property type="project" value="UniProtKB-ARBA"/>
</dbReference>
<dbReference type="EMBL" id="QNVI01000011">
    <property type="protein sequence ID" value="TDA40299.1"/>
    <property type="molecule type" value="Genomic_DNA"/>
</dbReference>
<evidence type="ECO:0000256" key="1">
    <source>
        <dbReference type="ARBA" id="ARBA00022603"/>
    </source>
</evidence>
<dbReference type="InterPro" id="IPR004114">
    <property type="entry name" value="THUMP_dom"/>
</dbReference>
<dbReference type="Proteomes" id="UP000317265">
    <property type="component" value="Unassembled WGS sequence"/>
</dbReference>
<dbReference type="PANTHER" id="PTHR47313:SF1">
    <property type="entry name" value="RIBOSOMAL RNA LARGE SUBUNIT METHYLTRANSFERASE K_L"/>
    <property type="match status" value="1"/>
</dbReference>
<evidence type="ECO:0000256" key="3">
    <source>
        <dbReference type="PROSITE-ProRule" id="PRU00529"/>
    </source>
</evidence>
<evidence type="ECO:0000313" key="6">
    <source>
        <dbReference type="EMBL" id="TDA40299.1"/>
    </source>
</evidence>
<reference evidence="6 8" key="1">
    <citation type="journal article" date="2019" name="Nat. Microbiol.">
        <title>Expanding anaerobic alkane metabolism in the domain of Archaea.</title>
        <authorList>
            <person name="Wang Y."/>
            <person name="Wegener G."/>
            <person name="Hou J."/>
            <person name="Wang F."/>
            <person name="Xiao X."/>
        </authorList>
    </citation>
    <scope>NUCLEOTIDE SEQUENCE [LARGE SCALE GENOMIC DNA]</scope>
    <source>
        <strain evidence="6">WYZ-LMO11</strain>
    </source>
</reference>
<dbReference type="NCBIfam" id="NF040721">
    <property type="entry name" value="Trm14_Arch"/>
    <property type="match status" value="1"/>
</dbReference>
<sequence>MKFMATTVKGLEDIAGKEIEELGGCFLRLGSERVFFEGNIELIYKLNLRCRCLHKLILLLIEGKATSLKEIYEIAKSVDYNFLKNKKFAVRTTRVGSHNYNSCQISATIGQAILDSFSLEKPKVDLENPDIEIFSYVKDDEVNIGINTTGESMHKRNYRVYDHPAALRTTIACGMIKISNWNFKEVFLDPMCGGGTIPIEAALMARNIPPGIFRKDFAFKKLSFFDENSYKNELEKALKESNNNLFNIYAFDISKKHIEGAILNSKSANVYDTINFSLRDATRKESYKGIDAKYIVLNPPYGIRQSRIKIIEKLYREFFNALKNSLCGATIVLITAAYKVLENLDINYIEVRDVKHGDLPAKIYKINI</sequence>
<dbReference type="PANTHER" id="PTHR47313">
    <property type="entry name" value="RIBOSOMAL RNA LARGE SUBUNIT METHYLTRANSFERASE K/L"/>
    <property type="match status" value="1"/>
</dbReference>
<evidence type="ECO:0000259" key="4">
    <source>
        <dbReference type="PROSITE" id="PS51165"/>
    </source>
</evidence>
<dbReference type="Pfam" id="PF22020">
    <property type="entry name" value="RlmL_1st"/>
    <property type="match status" value="1"/>
</dbReference>
<dbReference type="CDD" id="cd11715">
    <property type="entry name" value="THUMP_AdoMetMT"/>
    <property type="match status" value="1"/>
</dbReference>
<dbReference type="AlphaFoldDB" id="A0A520KGT1"/>
<dbReference type="Gene3D" id="3.30.2130.30">
    <property type="match status" value="1"/>
</dbReference>
<reference evidence="5 7" key="2">
    <citation type="journal article" date="2019" name="Nat. Microbiol.">
        <title>Wide diversity of methane and short-chain alkane metabolisms in uncultured archaea.</title>
        <authorList>
            <person name="Borrel G."/>
            <person name="Adam P.S."/>
            <person name="McKay L.J."/>
            <person name="Chen L.X."/>
            <person name="Sierra-Garcia I.N."/>
            <person name="Sieber C.M."/>
            <person name="Letourneur Q."/>
            <person name="Ghozlane A."/>
            <person name="Andersen G.L."/>
            <person name="Li W.J."/>
            <person name="Hallam S.J."/>
            <person name="Muyzer G."/>
            <person name="de Oliveira V.M."/>
            <person name="Inskeep W.P."/>
            <person name="Banfield J.F."/>
            <person name="Gribaldo S."/>
        </authorList>
    </citation>
    <scope>NUCLEOTIDE SEQUENCE [LARGE SCALE GENOMIC DNA]</scope>
    <source>
        <strain evidence="5">Verst-YHS</strain>
    </source>
</reference>
<organism evidence="5 7">
    <name type="scientific">Thermoproteota archaeon</name>
    <dbReference type="NCBI Taxonomy" id="2056631"/>
    <lineage>
        <taxon>Archaea</taxon>
        <taxon>Thermoproteota</taxon>
    </lineage>
</organism>
<dbReference type="Pfam" id="PF01170">
    <property type="entry name" value="UPF0020"/>
    <property type="match status" value="1"/>
</dbReference>
<proteinExistence type="predicted"/>
<evidence type="ECO:0000256" key="2">
    <source>
        <dbReference type="ARBA" id="ARBA00022679"/>
    </source>
</evidence>
<dbReference type="Proteomes" id="UP000316080">
    <property type="component" value="Unassembled WGS sequence"/>
</dbReference>
<keyword evidence="1 5" id="KW-0489">Methyltransferase</keyword>
<name>A0A520KGT1_9CREN</name>
<evidence type="ECO:0000313" key="5">
    <source>
        <dbReference type="EMBL" id="RZN57092.1"/>
    </source>
</evidence>
<dbReference type="GO" id="GO:0003723">
    <property type="term" value="F:RNA binding"/>
    <property type="evidence" value="ECO:0007669"/>
    <property type="project" value="UniProtKB-UniRule"/>
</dbReference>
<gene>
    <name evidence="6" type="ORF">DSO09_00895</name>
    <name evidence="5" type="ORF">EF809_01480</name>
</gene>
<dbReference type="GO" id="GO:0070043">
    <property type="term" value="F:rRNA (guanine-N7-)-methyltransferase activity"/>
    <property type="evidence" value="ECO:0007669"/>
    <property type="project" value="TreeGrafter"/>
</dbReference>
<feature type="domain" description="THUMP" evidence="4">
    <location>
        <begin position="42"/>
        <end position="148"/>
    </location>
</feature>
<protein>
    <submittedName>
        <fullName evidence="5">Class I SAM-dependent RNA methyltransferase</fullName>
    </submittedName>
</protein>
<dbReference type="GO" id="GO:0008990">
    <property type="term" value="F:rRNA (guanine-N2-)-methyltransferase activity"/>
    <property type="evidence" value="ECO:0007669"/>
    <property type="project" value="TreeGrafter"/>
</dbReference>
<comment type="caution">
    <text evidence="5">The sequence shown here is derived from an EMBL/GenBank/DDBJ whole genome shotgun (WGS) entry which is preliminary data.</text>
</comment>
<dbReference type="SMART" id="SM00981">
    <property type="entry name" value="THUMP"/>
    <property type="match status" value="1"/>
</dbReference>
<dbReference type="EMBL" id="RXIH01000012">
    <property type="protein sequence ID" value="RZN57092.1"/>
    <property type="molecule type" value="Genomic_DNA"/>
</dbReference>
<dbReference type="InterPro" id="IPR002052">
    <property type="entry name" value="DNA_methylase_N6_adenine_CS"/>
</dbReference>
<dbReference type="PROSITE" id="PS00092">
    <property type="entry name" value="N6_MTASE"/>
    <property type="match status" value="1"/>
</dbReference>
<accession>A0A520KGT1</accession>
<dbReference type="InterPro" id="IPR053485">
    <property type="entry name" value="tRNA_guanine-N2-MTase"/>
</dbReference>
<dbReference type="Gene3D" id="3.40.50.150">
    <property type="entry name" value="Vaccinia Virus protein VP39"/>
    <property type="match status" value="1"/>
</dbReference>
<keyword evidence="2 5" id="KW-0808">Transferase</keyword>
<dbReference type="PROSITE" id="PS51165">
    <property type="entry name" value="THUMP"/>
    <property type="match status" value="1"/>
</dbReference>
<dbReference type="SUPFAM" id="SSF143437">
    <property type="entry name" value="THUMP domain-like"/>
    <property type="match status" value="1"/>
</dbReference>
<evidence type="ECO:0000313" key="7">
    <source>
        <dbReference type="Proteomes" id="UP000316080"/>
    </source>
</evidence>
<dbReference type="InterPro" id="IPR054170">
    <property type="entry name" value="RlmL_1st"/>
</dbReference>
<dbReference type="InterPro" id="IPR000241">
    <property type="entry name" value="RlmKL-like_Mtase"/>
</dbReference>
<evidence type="ECO:0000313" key="8">
    <source>
        <dbReference type="Proteomes" id="UP000317265"/>
    </source>
</evidence>
<keyword evidence="3" id="KW-0694">RNA-binding</keyword>
<dbReference type="Pfam" id="PF02926">
    <property type="entry name" value="THUMP"/>
    <property type="match status" value="1"/>
</dbReference>
<dbReference type="InterPro" id="IPR029063">
    <property type="entry name" value="SAM-dependent_MTases_sf"/>
</dbReference>